<feature type="active site" description="Nucleophile and sulfur donor" evidence="1">
    <location>
        <position position="176"/>
    </location>
</feature>
<organism evidence="2 3">
    <name type="scientific">Pelotomaculum schinkii</name>
    <dbReference type="NCBI Taxonomy" id="78350"/>
    <lineage>
        <taxon>Bacteria</taxon>
        <taxon>Bacillati</taxon>
        <taxon>Bacillota</taxon>
        <taxon>Clostridia</taxon>
        <taxon>Eubacteriales</taxon>
        <taxon>Desulfotomaculaceae</taxon>
        <taxon>Pelotomaculum</taxon>
    </lineage>
</organism>
<dbReference type="PANTHER" id="PTHR43169">
    <property type="entry name" value="EXSB FAMILY PROTEIN"/>
    <property type="match status" value="1"/>
</dbReference>
<dbReference type="Proteomes" id="UP000298324">
    <property type="component" value="Unassembled WGS sequence"/>
</dbReference>
<sequence>MDCLEQKYGHLKEILQGYGSVMVAFSGGVDSTLLLKVAVDTLKEKAIAVTSTGELYSPGEIEEAVELARFIGAEHLIIAGSELDNPVFTSNPPDRCYHCKKKEYGEILAVAGARDVKVVIDGVNADDLNDYRPGIRAGIELGVSSPLKDAGLRKEEIRALSRKLGLPTADKPANPCLASRFPYGTPITTQGLRQVGAAENFLRKLGIPQVRVRHHGNLARIEAPSAYLKFVVEHAVEIESKLRVLGYTYVALDLLGYRTGSMNETLNVHSPEPLFTVSVSSEK</sequence>
<name>A0A4Y7REE0_9FIRM</name>
<reference evidence="2 3" key="1">
    <citation type="journal article" date="2018" name="Environ. Microbiol.">
        <title>Novel energy conservation strategies and behaviour of Pelotomaculum schinkii driving syntrophic propionate catabolism.</title>
        <authorList>
            <person name="Hidalgo-Ahumada C.A.P."/>
            <person name="Nobu M.K."/>
            <person name="Narihiro T."/>
            <person name="Tamaki H."/>
            <person name="Liu W.T."/>
            <person name="Kamagata Y."/>
            <person name="Stams A.J.M."/>
            <person name="Imachi H."/>
            <person name="Sousa D.Z."/>
        </authorList>
    </citation>
    <scope>NUCLEOTIDE SEQUENCE [LARGE SCALE GENOMIC DNA]</scope>
    <source>
        <strain evidence="2 3">HH</strain>
    </source>
</reference>
<evidence type="ECO:0000313" key="3">
    <source>
        <dbReference type="Proteomes" id="UP000298324"/>
    </source>
</evidence>
<gene>
    <name evidence="2" type="ORF">Psch_00929</name>
</gene>
<dbReference type="GO" id="GO:0016783">
    <property type="term" value="F:sulfurtransferase activity"/>
    <property type="evidence" value="ECO:0007669"/>
    <property type="project" value="InterPro"/>
</dbReference>
<proteinExistence type="predicted"/>
<protein>
    <submittedName>
        <fullName evidence="2">Uncharacterized protein</fullName>
    </submittedName>
</protein>
<evidence type="ECO:0000256" key="1">
    <source>
        <dbReference type="PIRSR" id="PIRSR006661-1"/>
    </source>
</evidence>
<dbReference type="PIRSF" id="PIRSF006661">
    <property type="entry name" value="PP-lp_UCP006661"/>
    <property type="match status" value="1"/>
</dbReference>
<dbReference type="CDD" id="cd01990">
    <property type="entry name" value="LarE-like"/>
    <property type="match status" value="1"/>
</dbReference>
<evidence type="ECO:0000313" key="2">
    <source>
        <dbReference type="EMBL" id="TEB07378.1"/>
    </source>
</evidence>
<accession>A0A4Y7REE0</accession>
<keyword evidence="3" id="KW-1185">Reference proteome</keyword>
<dbReference type="RefSeq" id="WP_134219222.1">
    <property type="nucleotide sequence ID" value="NZ_QFGA01000001.1"/>
</dbReference>
<dbReference type="EMBL" id="QFGA01000001">
    <property type="protein sequence ID" value="TEB07378.1"/>
    <property type="molecule type" value="Genomic_DNA"/>
</dbReference>
<dbReference type="InterPro" id="IPR052188">
    <property type="entry name" value="Ni-pincer_cofactor_biosynth"/>
</dbReference>
<dbReference type="SUPFAM" id="SSF52402">
    <property type="entry name" value="Adenine nucleotide alpha hydrolases-like"/>
    <property type="match status" value="1"/>
</dbReference>
<dbReference type="InterPro" id="IPR005232">
    <property type="entry name" value="LarE"/>
</dbReference>
<dbReference type="InterPro" id="IPR014729">
    <property type="entry name" value="Rossmann-like_a/b/a_fold"/>
</dbReference>
<comment type="caution">
    <text evidence="2">The sequence shown here is derived from an EMBL/GenBank/DDBJ whole genome shotgun (WGS) entry which is preliminary data.</text>
</comment>
<dbReference type="PANTHER" id="PTHR43169:SF2">
    <property type="entry name" value="NAD_GMP SYNTHASE DOMAIN-CONTAINING PROTEIN"/>
    <property type="match status" value="1"/>
</dbReference>
<dbReference type="Gene3D" id="3.40.50.620">
    <property type="entry name" value="HUPs"/>
    <property type="match status" value="1"/>
</dbReference>
<dbReference type="NCBIfam" id="TIGR00268">
    <property type="entry name" value="ATP-dependent sacrificial sulfur transferase LarE"/>
    <property type="match status" value="1"/>
</dbReference>
<dbReference type="AlphaFoldDB" id="A0A4Y7REE0"/>